<dbReference type="Pfam" id="PF02624">
    <property type="entry name" value="YcaO"/>
    <property type="match status" value="1"/>
</dbReference>
<dbReference type="PANTHER" id="PTHR37809:SF1">
    <property type="entry name" value="RIBOSOMAL PROTEIN S12 METHYLTHIOTRANSFERASE ACCESSORY FACTOR YCAO"/>
    <property type="match status" value="1"/>
</dbReference>
<dbReference type="NCBIfam" id="TIGR03604">
    <property type="entry name" value="TOMM_cyclo_SagD"/>
    <property type="match status" value="1"/>
</dbReference>
<sequence>MMDPLELSQVLAFKPTLRVERMDAGVVFLIGERERFVVSGACAAEVAALVDGRRTVDEILRAARDRFSEPETLYALSRLAARGYLVPATPELPSEHAAFWRGVGLDGKAAAVALSRTPVSVLAVGDAAPAVWMTEALEQAGVRIDGEAAVQVVVADDYLQPELASINRRALREGTRWFLIKPAGVQPLIGPVVEPGAGPCWDCLAFWIRQNRPVEELVRRRRGHEGHVPPPRAATEASIRTACGLGASAIARALAREETSSPQALGSRVLALDLATFEITAHAVLRRPQCPVCGDPARMAAVGERPIELQPVEKAHYEDGGYRRQTPRRTYERYQHLVSPITGAVTYLVPMPGRDTELRAVYASGYLACPREGVPRTNVFDKGCAGKGRSADQARVSALCEALERYSGVYQGDEACVRGSKDELGPAALSLGDLLNFSEAQYRERAHLNARAADRRQWIPEPLDASTPIDWTPAWSLSKRERRYVPLAYCYAEAPAESGTAFCGPCSNGVAAGTCLEEAVLQGLLELVERDAAAVWWYNRVARPAIALDSFGDPYFEALQADYARLGWAVWVLDLTHDLGIPTCVALAHEAREDRFSIGFGCHLDPRLAVQRSLTELNQLFDPGAARRAPWDLERLPDRAHLFPGPDLPRVAAEHLPRIGGADLRADIEQCLGRLDEAGLELVAVDKTRPDIGLAVVQVIVPGLRHFWPRFGPGRLYEVPCALGWLAGPLAEGELNPVPLFV</sequence>
<accession>A0ABT5C354</accession>
<keyword evidence="3" id="KW-1185">Reference proteome</keyword>
<protein>
    <submittedName>
        <fullName evidence="2">TOMM leader peptide-binding protein</fullName>
    </submittedName>
</protein>
<dbReference type="Proteomes" id="UP001217485">
    <property type="component" value="Unassembled WGS sequence"/>
</dbReference>
<reference evidence="2 3" key="1">
    <citation type="submission" date="2023-01" db="EMBL/GenBank/DDBJ databases">
        <title>Minimal conservation of predation-associated metabolite biosynthetic gene clusters underscores biosynthetic potential of Myxococcota including descriptions for ten novel species: Archangium lansinium sp. nov., Myxococcus landrumus sp. nov., Nannocystis bai.</title>
        <authorList>
            <person name="Ahearne A."/>
            <person name="Stevens C."/>
            <person name="Dowd S."/>
        </authorList>
    </citation>
    <scope>NUCLEOTIDE SEQUENCE [LARGE SCALE GENOMIC DNA]</scope>
    <source>
        <strain evidence="2 3">WIWO2</strain>
    </source>
</reference>
<dbReference type="NCBIfam" id="TIGR03882">
    <property type="entry name" value="cyclo_dehyd_2"/>
    <property type="match status" value="1"/>
</dbReference>
<evidence type="ECO:0000313" key="3">
    <source>
        <dbReference type="Proteomes" id="UP001217485"/>
    </source>
</evidence>
<proteinExistence type="predicted"/>
<dbReference type="InterPro" id="IPR027624">
    <property type="entry name" value="TOMM_cyclo_SagD"/>
</dbReference>
<dbReference type="Gene3D" id="3.30.40.250">
    <property type="match status" value="1"/>
</dbReference>
<feature type="domain" description="YcaO" evidence="1">
    <location>
        <begin position="386"/>
        <end position="742"/>
    </location>
</feature>
<dbReference type="Gene3D" id="3.30.160.660">
    <property type="match status" value="1"/>
</dbReference>
<dbReference type="PANTHER" id="PTHR37809">
    <property type="entry name" value="RIBOSOMAL PROTEIN S12 METHYLTHIOTRANSFERASE ACCESSORY FACTOR YCAO"/>
    <property type="match status" value="1"/>
</dbReference>
<organism evidence="2 3">
    <name type="scientific">Sorangium atrum</name>
    <dbReference type="NCBI Taxonomy" id="2995308"/>
    <lineage>
        <taxon>Bacteria</taxon>
        <taxon>Pseudomonadati</taxon>
        <taxon>Myxococcota</taxon>
        <taxon>Polyangia</taxon>
        <taxon>Polyangiales</taxon>
        <taxon>Polyangiaceae</taxon>
        <taxon>Sorangium</taxon>
    </lineage>
</organism>
<name>A0ABT5C354_9BACT</name>
<dbReference type="InterPro" id="IPR022291">
    <property type="entry name" value="Bacteriocin_synth_cyclodeHase"/>
</dbReference>
<dbReference type="InterPro" id="IPR003776">
    <property type="entry name" value="YcaO-like_dom"/>
</dbReference>
<evidence type="ECO:0000313" key="2">
    <source>
        <dbReference type="EMBL" id="MDC0680275.1"/>
    </source>
</evidence>
<gene>
    <name evidence="2" type="ORF">POL72_21210</name>
</gene>
<dbReference type="PROSITE" id="PS51664">
    <property type="entry name" value="YCAO"/>
    <property type="match status" value="1"/>
</dbReference>
<evidence type="ECO:0000259" key="1">
    <source>
        <dbReference type="PROSITE" id="PS51664"/>
    </source>
</evidence>
<dbReference type="RefSeq" id="WP_272097307.1">
    <property type="nucleotide sequence ID" value="NZ_JAQNDK010000002.1"/>
</dbReference>
<dbReference type="Gene3D" id="3.30.1330.230">
    <property type="match status" value="1"/>
</dbReference>
<dbReference type="Gene3D" id="3.40.50.720">
    <property type="entry name" value="NAD(P)-binding Rossmann-like Domain"/>
    <property type="match status" value="1"/>
</dbReference>
<dbReference type="EMBL" id="JAQNDK010000002">
    <property type="protein sequence ID" value="MDC0680275.1"/>
    <property type="molecule type" value="Genomic_DNA"/>
</dbReference>
<dbReference type="Gene3D" id="3.90.930.60">
    <property type="match status" value="1"/>
</dbReference>
<comment type="caution">
    <text evidence="2">The sequence shown here is derived from an EMBL/GenBank/DDBJ whole genome shotgun (WGS) entry which is preliminary data.</text>
</comment>
<dbReference type="NCBIfam" id="TIGR00702">
    <property type="entry name" value="YcaO-type kinase domain"/>
    <property type="match status" value="1"/>
</dbReference>